<dbReference type="GO" id="GO:0003677">
    <property type="term" value="F:DNA binding"/>
    <property type="evidence" value="ECO:0007669"/>
    <property type="project" value="InterPro"/>
</dbReference>
<dbReference type="AlphaFoldDB" id="A0A6C0CEL3"/>
<dbReference type="EMBL" id="MN739396">
    <property type="protein sequence ID" value="QHT02592.1"/>
    <property type="molecule type" value="Genomic_DNA"/>
</dbReference>
<sequence length="104" mass="11771">MVKGSARKSPRRTDRREAVRATGSRAQVMNGTARRTAGNLTRKDLKYNKNGRIVSRKQSARAKRENRLVKSGYVTKKGEFGSKFVGEKKRTPKRKSSSTSFSFF</sequence>
<feature type="region of interest" description="Disordered" evidence="1">
    <location>
        <begin position="85"/>
        <end position="104"/>
    </location>
</feature>
<dbReference type="InterPro" id="IPR043928">
    <property type="entry name" value="DNVP"/>
</dbReference>
<reference evidence="2" key="1">
    <citation type="journal article" date="2020" name="Nature">
        <title>Giant virus diversity and host interactions through global metagenomics.</title>
        <authorList>
            <person name="Schulz F."/>
            <person name="Roux S."/>
            <person name="Paez-Espino D."/>
            <person name="Jungbluth S."/>
            <person name="Walsh D.A."/>
            <person name="Denef V.J."/>
            <person name="McMahon K.D."/>
            <person name="Konstantinidis K.T."/>
            <person name="Eloe-Fadrosh E.A."/>
            <person name="Kyrpides N.C."/>
            <person name="Woyke T."/>
        </authorList>
    </citation>
    <scope>NUCLEOTIDE SEQUENCE</scope>
    <source>
        <strain evidence="2">GVMAG-M-3300020595-32</strain>
    </source>
</reference>
<dbReference type="GO" id="GO:0051276">
    <property type="term" value="P:chromosome organization"/>
    <property type="evidence" value="ECO:0007669"/>
    <property type="project" value="InterPro"/>
</dbReference>
<feature type="region of interest" description="Disordered" evidence="1">
    <location>
        <begin position="1"/>
        <end position="23"/>
    </location>
</feature>
<dbReference type="Pfam" id="PF19060">
    <property type="entry name" value="DVNP"/>
    <property type="match status" value="1"/>
</dbReference>
<protein>
    <submittedName>
        <fullName evidence="2">Uncharacterized protein</fullName>
    </submittedName>
</protein>
<evidence type="ECO:0000256" key="1">
    <source>
        <dbReference type="SAM" id="MobiDB-lite"/>
    </source>
</evidence>
<feature type="compositionally biased region" description="Basic residues" evidence="1">
    <location>
        <begin position="1"/>
        <end position="10"/>
    </location>
</feature>
<accession>A0A6C0CEL3</accession>
<organism evidence="2">
    <name type="scientific">viral metagenome</name>
    <dbReference type="NCBI Taxonomy" id="1070528"/>
    <lineage>
        <taxon>unclassified sequences</taxon>
        <taxon>metagenomes</taxon>
        <taxon>organismal metagenomes</taxon>
    </lineage>
</organism>
<proteinExistence type="predicted"/>
<evidence type="ECO:0000313" key="2">
    <source>
        <dbReference type="EMBL" id="QHT02592.1"/>
    </source>
</evidence>
<name>A0A6C0CEL3_9ZZZZ</name>